<comment type="similarity">
    <text evidence="2 4">Belongs to the FliE family.</text>
</comment>
<evidence type="ECO:0000313" key="6">
    <source>
        <dbReference type="EMBL" id="MBP2031377.1"/>
    </source>
</evidence>
<dbReference type="HAMAP" id="MF_00724">
    <property type="entry name" value="FliE"/>
    <property type="match status" value="1"/>
</dbReference>
<keyword evidence="6" id="KW-0969">Cilium</keyword>
<dbReference type="EMBL" id="JAGGLM010000001">
    <property type="protein sequence ID" value="MBP2031377.1"/>
    <property type="molecule type" value="Genomic_DNA"/>
</dbReference>
<proteinExistence type="inferred from homology"/>
<evidence type="ECO:0000256" key="3">
    <source>
        <dbReference type="ARBA" id="ARBA00023143"/>
    </source>
</evidence>
<dbReference type="PANTHER" id="PTHR34653">
    <property type="match status" value="1"/>
</dbReference>
<keyword evidence="7" id="KW-1185">Reference proteome</keyword>
<accession>A0ABS4KMW3</accession>
<name>A0ABS4KMW3_9CLOT</name>
<dbReference type="RefSeq" id="WP_209700347.1">
    <property type="nucleotide sequence ID" value="NZ_JAGGLM010000001.1"/>
</dbReference>
<organism evidence="6 7">
    <name type="scientific">Clostridium algifaecis</name>
    <dbReference type="NCBI Taxonomy" id="1472040"/>
    <lineage>
        <taxon>Bacteria</taxon>
        <taxon>Bacillati</taxon>
        <taxon>Bacillota</taxon>
        <taxon>Clostridia</taxon>
        <taxon>Eubacteriales</taxon>
        <taxon>Clostridiaceae</taxon>
        <taxon>Clostridium</taxon>
    </lineage>
</organism>
<dbReference type="NCBIfam" id="TIGR00205">
    <property type="entry name" value="fliE"/>
    <property type="match status" value="1"/>
</dbReference>
<keyword evidence="3 4" id="KW-0975">Bacterial flagellum</keyword>
<dbReference type="PRINTS" id="PR01006">
    <property type="entry name" value="FLGHOOKFLIE"/>
</dbReference>
<keyword evidence="6" id="KW-0966">Cell projection</keyword>
<evidence type="ECO:0000256" key="2">
    <source>
        <dbReference type="ARBA" id="ARBA00009272"/>
    </source>
</evidence>
<gene>
    <name evidence="4" type="primary">fliE</name>
    <name evidence="6" type="ORF">J2Z42_000042</name>
</gene>
<dbReference type="Pfam" id="PF02049">
    <property type="entry name" value="FliE"/>
    <property type="match status" value="1"/>
</dbReference>
<evidence type="ECO:0000256" key="1">
    <source>
        <dbReference type="ARBA" id="ARBA00004117"/>
    </source>
</evidence>
<keyword evidence="6" id="KW-0282">Flagellum</keyword>
<evidence type="ECO:0000256" key="4">
    <source>
        <dbReference type="HAMAP-Rule" id="MF_00724"/>
    </source>
</evidence>
<evidence type="ECO:0000256" key="5">
    <source>
        <dbReference type="NCBIfam" id="TIGR00205"/>
    </source>
</evidence>
<dbReference type="InterPro" id="IPR001624">
    <property type="entry name" value="FliE"/>
</dbReference>
<comment type="subcellular location">
    <subcellularLocation>
        <location evidence="1 4">Bacterial flagellum basal body</location>
    </subcellularLocation>
</comment>
<dbReference type="PANTHER" id="PTHR34653:SF1">
    <property type="entry name" value="FLAGELLAR HOOK-BASAL BODY COMPLEX PROTEIN FLIE"/>
    <property type="match status" value="1"/>
</dbReference>
<comment type="caution">
    <text evidence="6">The sequence shown here is derived from an EMBL/GenBank/DDBJ whole genome shotgun (WGS) entry which is preliminary data.</text>
</comment>
<reference evidence="6 7" key="1">
    <citation type="submission" date="2021-03" db="EMBL/GenBank/DDBJ databases">
        <title>Genomic Encyclopedia of Type Strains, Phase IV (KMG-IV): sequencing the most valuable type-strain genomes for metagenomic binning, comparative biology and taxonomic classification.</title>
        <authorList>
            <person name="Goeker M."/>
        </authorList>
    </citation>
    <scope>NUCLEOTIDE SEQUENCE [LARGE SCALE GENOMIC DNA]</scope>
    <source>
        <strain evidence="6 7">DSM 28783</strain>
    </source>
</reference>
<protein>
    <recommendedName>
        <fullName evidence="4 5">Flagellar hook-basal body complex protein FliE</fullName>
    </recommendedName>
</protein>
<dbReference type="Proteomes" id="UP001519307">
    <property type="component" value="Unassembled WGS sequence"/>
</dbReference>
<evidence type="ECO:0000313" key="7">
    <source>
        <dbReference type="Proteomes" id="UP001519307"/>
    </source>
</evidence>
<sequence>MKINKFTPDSSIFNKVVNGNDIKVNDGNDASNSNNGDSINSFSNILKDKLDDVNNYQVQSDNSTKEFIDGDRTDIHNVMLDAENAKMSLSLAVQIRNKFVEAYQELNRTQL</sequence>